<dbReference type="SFLD" id="SFLDG01129">
    <property type="entry name" value="C1.5:_HAD__Beta-PGM__Phosphata"/>
    <property type="match status" value="1"/>
</dbReference>
<dbReference type="AlphaFoldDB" id="A0A1J5Q9Q6"/>
<proteinExistence type="predicted"/>
<dbReference type="InterPro" id="IPR006439">
    <property type="entry name" value="HAD-SF_hydro_IA"/>
</dbReference>
<comment type="caution">
    <text evidence="2">The sequence shown here is derived from an EMBL/GenBank/DDBJ whole genome shotgun (WGS) entry which is preliminary data.</text>
</comment>
<dbReference type="GO" id="GO:0018784">
    <property type="term" value="F:(S)-2-haloacid dehalogenase activity"/>
    <property type="evidence" value="ECO:0007669"/>
    <property type="project" value="UniProtKB-EC"/>
</dbReference>
<name>A0A1J5Q9Q6_9ZZZZ</name>
<dbReference type="Gene3D" id="1.10.150.750">
    <property type="match status" value="1"/>
</dbReference>
<dbReference type="PANTHER" id="PTHR43316">
    <property type="entry name" value="HYDROLASE, HALOACID DELAHOGENASE-RELATED"/>
    <property type="match status" value="1"/>
</dbReference>
<accession>A0A1J5Q9Q6</accession>
<dbReference type="InterPro" id="IPR051540">
    <property type="entry name" value="S-2-haloacid_dehalogenase"/>
</dbReference>
<evidence type="ECO:0000313" key="2">
    <source>
        <dbReference type="EMBL" id="OIQ72717.1"/>
    </source>
</evidence>
<organism evidence="2">
    <name type="scientific">mine drainage metagenome</name>
    <dbReference type="NCBI Taxonomy" id="410659"/>
    <lineage>
        <taxon>unclassified sequences</taxon>
        <taxon>metagenomes</taxon>
        <taxon>ecological metagenomes</taxon>
    </lineage>
</organism>
<dbReference type="Gene3D" id="3.40.50.1000">
    <property type="entry name" value="HAD superfamily/HAD-like"/>
    <property type="match status" value="1"/>
</dbReference>
<gene>
    <name evidence="2" type="primary">hdl IVa_5</name>
    <name evidence="2" type="ORF">GALL_456530</name>
</gene>
<dbReference type="NCBIfam" id="TIGR01493">
    <property type="entry name" value="HAD-SF-IA-v2"/>
    <property type="match status" value="1"/>
</dbReference>
<dbReference type="EC" id="3.8.1.2" evidence="2"/>
<reference evidence="2" key="1">
    <citation type="submission" date="2016-10" db="EMBL/GenBank/DDBJ databases">
        <title>Sequence of Gallionella enrichment culture.</title>
        <authorList>
            <person name="Poehlein A."/>
            <person name="Muehling M."/>
            <person name="Daniel R."/>
        </authorList>
    </citation>
    <scope>NUCLEOTIDE SEQUENCE</scope>
</reference>
<dbReference type="Pfam" id="PF00702">
    <property type="entry name" value="Hydrolase"/>
    <property type="match status" value="1"/>
</dbReference>
<keyword evidence="1 2" id="KW-0378">Hydrolase</keyword>
<sequence>MSLQTFKVLTFDVVGTLIDFERGMLNYLHRAVPDATLTDDDFLTAYRHARASVDAGGFPDDLVRVWHAVAPTLGLPDTPALAEGFRNSVSDWPAFVDSVEALQRLHQRFTLVAMTNAQRWALTHFETTLGRPFDDSVSCDDAKCEKPNPEFFAFAHSRLSALGFTRTDNLHVAQSQYHDIGVANSLGLQTCWIERRHGQPGFGGTLSVPRITTPNYHFHTLAQLADAVQTQG</sequence>
<dbReference type="InterPro" id="IPR036412">
    <property type="entry name" value="HAD-like_sf"/>
</dbReference>
<dbReference type="InterPro" id="IPR023214">
    <property type="entry name" value="HAD_sf"/>
</dbReference>
<protein>
    <submittedName>
        <fullName evidence="2">(S)-2-haloacid dehalogenase 4A</fullName>
        <ecNumber evidence="2">3.8.1.2</ecNumber>
    </submittedName>
</protein>
<evidence type="ECO:0000256" key="1">
    <source>
        <dbReference type="ARBA" id="ARBA00022801"/>
    </source>
</evidence>
<dbReference type="PANTHER" id="PTHR43316:SF3">
    <property type="entry name" value="HALOACID DEHALOGENASE, TYPE II (AFU_ORTHOLOGUE AFUA_2G07750)-RELATED"/>
    <property type="match status" value="1"/>
</dbReference>
<dbReference type="EMBL" id="MLJW01003155">
    <property type="protein sequence ID" value="OIQ72717.1"/>
    <property type="molecule type" value="Genomic_DNA"/>
</dbReference>
<dbReference type="SFLD" id="SFLDS00003">
    <property type="entry name" value="Haloacid_Dehalogenase"/>
    <property type="match status" value="1"/>
</dbReference>
<dbReference type="SUPFAM" id="SSF56784">
    <property type="entry name" value="HAD-like"/>
    <property type="match status" value="1"/>
</dbReference>